<dbReference type="STRING" id="76936.BN2458_PEG1736"/>
<reference evidence="5" key="2">
    <citation type="submission" date="2015-11" db="EMBL/GenBank/DDBJ databases">
        <authorList>
            <person name="Anvar S.Y."/>
        </authorList>
    </citation>
    <scope>NUCLEOTIDE SEQUENCE [LARGE SCALE GENOMIC DNA]</scope>
</reference>
<dbReference type="AlphaFoldDB" id="A0A099UH44"/>
<feature type="compositionally biased region" description="Basic and acidic residues" evidence="1">
    <location>
        <begin position="24"/>
        <end position="39"/>
    </location>
</feature>
<organism evidence="2 5">
    <name type="scientific">Helicobacter typhlonius</name>
    <dbReference type="NCBI Taxonomy" id="76936"/>
    <lineage>
        <taxon>Bacteria</taxon>
        <taxon>Pseudomonadati</taxon>
        <taxon>Campylobacterota</taxon>
        <taxon>Epsilonproteobacteria</taxon>
        <taxon>Campylobacterales</taxon>
        <taxon>Helicobacteraceae</taxon>
        <taxon>Helicobacter</taxon>
    </lineage>
</organism>
<dbReference type="GeneID" id="78151887"/>
<dbReference type="KEGG" id="hty:BN2458_PEG1736"/>
<dbReference type="RefSeq" id="WP_034327555.1">
    <property type="nucleotide sequence ID" value="NZ_CAJTQN010000003.1"/>
</dbReference>
<keyword evidence="4" id="KW-1185">Reference proteome</keyword>
<evidence type="ECO:0000313" key="4">
    <source>
        <dbReference type="Proteomes" id="UP000029925"/>
    </source>
</evidence>
<dbReference type="OrthoDB" id="5327935at2"/>
<proteinExistence type="predicted"/>
<name>A0A099UH44_9HELI</name>
<dbReference type="Proteomes" id="UP000064525">
    <property type="component" value="Chromosome I"/>
</dbReference>
<reference evidence="2" key="3">
    <citation type="submission" date="2015-11" db="EMBL/GenBank/DDBJ databases">
        <authorList>
            <person name="Zhang Y."/>
            <person name="Guo Z."/>
        </authorList>
    </citation>
    <scope>NUCLEOTIDE SEQUENCE</scope>
    <source>
        <strain evidence="2">1</strain>
    </source>
</reference>
<protein>
    <submittedName>
        <fullName evidence="2">Uncharacterized protein</fullName>
    </submittedName>
</protein>
<dbReference type="EMBL" id="JRPF02000002">
    <property type="protein sequence ID" value="TLD79262.1"/>
    <property type="molecule type" value="Genomic_DNA"/>
</dbReference>
<evidence type="ECO:0000313" key="2">
    <source>
        <dbReference type="EMBL" id="CUU40619.1"/>
    </source>
</evidence>
<accession>A0A099UH44</accession>
<sequence>MGGFKKQTTQPLQSKGVSENEFENGGRAEIKGAVKTKESKNKDNKVFSVLLPIELIERLKRYQNSENAKRIETQTYIFTQALNAWLDSKGFENKEDKDESK</sequence>
<feature type="compositionally biased region" description="Polar residues" evidence="1">
    <location>
        <begin position="1"/>
        <end position="17"/>
    </location>
</feature>
<feature type="region of interest" description="Disordered" evidence="1">
    <location>
        <begin position="1"/>
        <end position="39"/>
    </location>
</feature>
<dbReference type="Proteomes" id="UP000029925">
    <property type="component" value="Unassembled WGS sequence"/>
</dbReference>
<dbReference type="PATRIC" id="fig|76936.10.peg.1696"/>
<evidence type="ECO:0000313" key="3">
    <source>
        <dbReference type="EMBL" id="TLD79262.1"/>
    </source>
</evidence>
<gene>
    <name evidence="2" type="ORF">BN2458_PEG1736</name>
    <name evidence="3" type="ORF">LS75_002940</name>
</gene>
<evidence type="ECO:0000256" key="1">
    <source>
        <dbReference type="SAM" id="MobiDB-lite"/>
    </source>
</evidence>
<reference evidence="3 4" key="1">
    <citation type="journal article" date="2014" name="Genome Announc.">
        <title>Draft genome sequences of eight enterohepatic helicobacter species isolated from both laboratory and wild rodents.</title>
        <authorList>
            <person name="Sheh A."/>
            <person name="Shen Z."/>
            <person name="Fox J.G."/>
        </authorList>
    </citation>
    <scope>NUCLEOTIDE SEQUENCE [LARGE SCALE GENOMIC DNA]</scope>
    <source>
        <strain evidence="3 4">MIT 98-6810</strain>
    </source>
</reference>
<evidence type="ECO:0000313" key="5">
    <source>
        <dbReference type="Proteomes" id="UP000064525"/>
    </source>
</evidence>
<dbReference type="EMBL" id="LN907858">
    <property type="protein sequence ID" value="CUU40619.1"/>
    <property type="molecule type" value="Genomic_DNA"/>
</dbReference>